<evidence type="ECO:0000256" key="3">
    <source>
        <dbReference type="ARBA" id="ARBA00022927"/>
    </source>
</evidence>
<comment type="subunit">
    <text evidence="5">Homotetramer, a dimer of dimers. One homotetramer interacts with 1 SecA dimer.</text>
</comment>
<dbReference type="PRINTS" id="PR01594">
    <property type="entry name" value="SECBCHAPRONE"/>
</dbReference>
<comment type="function">
    <text evidence="5">One of the proteins required for the normal export of preproteins out of the cell cytoplasm. It is a molecular chaperone that binds to a subset of precursor proteins, maintaining them in a translocation-competent state. It also specifically binds to its receptor SecA.</text>
</comment>
<sequence length="158" mass="17405">MSDQQAAAQQDAPKPVFAMQRIYLSDASFEAPNSPDAFLMKEQPRVNVDLGTRHRQVNEIIYEVTVKITVTVTTGEKTAYLAEVQQSGAFHIEGIEGEALEHTLGAFCPSSLFPYAREAIDNLIVKGGFPPLMLAPFNFDALFAEKKKREAQQGATTQ</sequence>
<evidence type="ECO:0000256" key="5">
    <source>
        <dbReference type="HAMAP-Rule" id="MF_00821"/>
    </source>
</evidence>
<keyword evidence="5" id="KW-0963">Cytoplasm</keyword>
<dbReference type="NCBIfam" id="TIGR00809">
    <property type="entry name" value="secB"/>
    <property type="match status" value="1"/>
</dbReference>
<keyword evidence="3 5" id="KW-0653">Protein transport</keyword>
<keyword evidence="7" id="KW-1185">Reference proteome</keyword>
<dbReference type="PANTHER" id="PTHR36918">
    <property type="match status" value="1"/>
</dbReference>
<dbReference type="EMBL" id="JBANFI010000002">
    <property type="protein sequence ID" value="MFK7160311.1"/>
    <property type="molecule type" value="Genomic_DNA"/>
</dbReference>
<keyword evidence="4 5" id="KW-0811">Translocation</keyword>
<protein>
    <recommendedName>
        <fullName evidence="5">Protein-export protein SecB</fullName>
    </recommendedName>
</protein>
<reference evidence="6 7" key="1">
    <citation type="submission" date="2024-02" db="EMBL/GenBank/DDBJ databases">
        <title>Marinospirillum sp. MEB 164 isolated from Lonar lake sediment.</title>
        <authorList>
            <person name="Joshi A."/>
            <person name="Thite S."/>
        </authorList>
    </citation>
    <scope>NUCLEOTIDE SEQUENCE [LARGE SCALE GENOMIC DNA]</scope>
    <source>
        <strain evidence="6 7">MEB164</strain>
    </source>
</reference>
<dbReference type="NCBIfam" id="NF004393">
    <property type="entry name" value="PRK05751.1-4"/>
    <property type="match status" value="1"/>
</dbReference>
<name>A0ABW8PWF5_9GAMM</name>
<gene>
    <name evidence="5 6" type="primary">secB</name>
    <name evidence="6" type="ORF">V6U78_04585</name>
</gene>
<comment type="similarity">
    <text evidence="1 5">Belongs to the SecB family.</text>
</comment>
<evidence type="ECO:0000256" key="2">
    <source>
        <dbReference type="ARBA" id="ARBA00022448"/>
    </source>
</evidence>
<keyword evidence="5" id="KW-0143">Chaperone</keyword>
<proteinExistence type="inferred from homology"/>
<evidence type="ECO:0000313" key="6">
    <source>
        <dbReference type="EMBL" id="MFK7160311.1"/>
    </source>
</evidence>
<dbReference type="HAMAP" id="MF_00821">
    <property type="entry name" value="SecB"/>
    <property type="match status" value="1"/>
</dbReference>
<dbReference type="PANTHER" id="PTHR36918:SF1">
    <property type="entry name" value="PROTEIN-EXPORT PROTEIN SECB"/>
    <property type="match status" value="1"/>
</dbReference>
<organism evidence="6 7">
    <name type="scientific">Marinospirillum alkalitolerans</name>
    <dbReference type="NCBI Taxonomy" id="3123374"/>
    <lineage>
        <taxon>Bacteria</taxon>
        <taxon>Pseudomonadati</taxon>
        <taxon>Pseudomonadota</taxon>
        <taxon>Gammaproteobacteria</taxon>
        <taxon>Oceanospirillales</taxon>
        <taxon>Oceanospirillaceae</taxon>
        <taxon>Marinospirillum</taxon>
    </lineage>
</organism>
<dbReference type="SUPFAM" id="SSF54611">
    <property type="entry name" value="SecB-like"/>
    <property type="match status" value="1"/>
</dbReference>
<dbReference type="RefSeq" id="WP_405337759.1">
    <property type="nucleotide sequence ID" value="NZ_JBANFI010000002.1"/>
</dbReference>
<dbReference type="Pfam" id="PF02556">
    <property type="entry name" value="SecB"/>
    <property type="match status" value="1"/>
</dbReference>
<dbReference type="InterPro" id="IPR003708">
    <property type="entry name" value="SecB"/>
</dbReference>
<evidence type="ECO:0000256" key="4">
    <source>
        <dbReference type="ARBA" id="ARBA00023010"/>
    </source>
</evidence>
<accession>A0ABW8PWF5</accession>
<evidence type="ECO:0000256" key="1">
    <source>
        <dbReference type="ARBA" id="ARBA00009990"/>
    </source>
</evidence>
<dbReference type="InterPro" id="IPR035958">
    <property type="entry name" value="SecB-like_sf"/>
</dbReference>
<evidence type="ECO:0000313" key="7">
    <source>
        <dbReference type="Proteomes" id="UP001621714"/>
    </source>
</evidence>
<comment type="subcellular location">
    <subcellularLocation>
        <location evidence="5">Cytoplasm</location>
    </subcellularLocation>
</comment>
<comment type="caution">
    <text evidence="6">The sequence shown here is derived from an EMBL/GenBank/DDBJ whole genome shotgun (WGS) entry which is preliminary data.</text>
</comment>
<dbReference type="Proteomes" id="UP001621714">
    <property type="component" value="Unassembled WGS sequence"/>
</dbReference>
<dbReference type="Gene3D" id="3.10.420.10">
    <property type="entry name" value="SecB-like"/>
    <property type="match status" value="1"/>
</dbReference>
<keyword evidence="2 5" id="KW-0813">Transport</keyword>